<proteinExistence type="predicted"/>
<organism evidence="1 2">
    <name type="scientific">Cotesia glomerata</name>
    <name type="common">Lepidopteran parasitic wasp</name>
    <name type="synonym">Apanteles glomeratus</name>
    <dbReference type="NCBI Taxonomy" id="32391"/>
    <lineage>
        <taxon>Eukaryota</taxon>
        <taxon>Metazoa</taxon>
        <taxon>Ecdysozoa</taxon>
        <taxon>Arthropoda</taxon>
        <taxon>Hexapoda</taxon>
        <taxon>Insecta</taxon>
        <taxon>Pterygota</taxon>
        <taxon>Neoptera</taxon>
        <taxon>Endopterygota</taxon>
        <taxon>Hymenoptera</taxon>
        <taxon>Apocrita</taxon>
        <taxon>Ichneumonoidea</taxon>
        <taxon>Braconidae</taxon>
        <taxon>Microgastrinae</taxon>
        <taxon>Cotesia</taxon>
    </lineage>
</organism>
<reference evidence="1 2" key="1">
    <citation type="journal article" date="2021" name="J. Hered.">
        <title>A chromosome-level genome assembly of the parasitoid wasp, Cotesia glomerata (Hymenoptera: Braconidae).</title>
        <authorList>
            <person name="Pinto B.J."/>
            <person name="Weis J.J."/>
            <person name="Gamble T."/>
            <person name="Ode P.J."/>
            <person name="Paul R."/>
            <person name="Zaspel J.M."/>
        </authorList>
    </citation>
    <scope>NUCLEOTIDE SEQUENCE [LARGE SCALE GENOMIC DNA]</scope>
    <source>
        <strain evidence="1">CgM1</strain>
    </source>
</reference>
<dbReference type="EMBL" id="JAHXZJ010002237">
    <property type="protein sequence ID" value="KAH0546569.1"/>
    <property type="molecule type" value="Genomic_DNA"/>
</dbReference>
<protein>
    <submittedName>
        <fullName evidence="1">Uncharacterized protein</fullName>
    </submittedName>
</protein>
<dbReference type="AlphaFoldDB" id="A0AAV7I4A6"/>
<keyword evidence="2" id="KW-1185">Reference proteome</keyword>
<evidence type="ECO:0000313" key="1">
    <source>
        <dbReference type="EMBL" id="KAH0546569.1"/>
    </source>
</evidence>
<name>A0AAV7I4A6_COTGL</name>
<sequence>MIKINFSESSEIRLIGDGEEIECVLDPFSNNPIVHESRFEVNNISEINIIPFSSSDDHFTSLPNLRIEMDSENEDE</sequence>
<comment type="caution">
    <text evidence="1">The sequence shown here is derived from an EMBL/GenBank/DDBJ whole genome shotgun (WGS) entry which is preliminary data.</text>
</comment>
<gene>
    <name evidence="1" type="ORF">KQX54_011594</name>
</gene>
<dbReference type="Proteomes" id="UP000826195">
    <property type="component" value="Unassembled WGS sequence"/>
</dbReference>
<accession>A0AAV7I4A6</accession>
<evidence type="ECO:0000313" key="2">
    <source>
        <dbReference type="Proteomes" id="UP000826195"/>
    </source>
</evidence>